<accession>A0A3E1YHH8</accession>
<gene>
    <name evidence="2" type="ORF">DVR12_03675</name>
</gene>
<sequence>MGSCRSLGCCCQRRFQSNILVNVKYCFNMKKVISMLMLAATVTAGAQAQQLLRSTPAAEKVSEDGIEAYKKAVEESGQQLHSFMIVRHGKVVAEQYYGDNAADKPHVMFSVSKTFTATAIGFAVQEKLLKLDDKVIKFFPDDLPAEVSPNLAALEIRHLLTMSVGQEVEPNVNAGGTQRWERVFLETPITHAPGTRFLYNSIASYMLSSIIQKVTGKTIFDYLTPRLFKPLQIDGARWESNAQGVNFGGWGLFIKTEDMAKMGQFIMQKGRWKNKQLISKEWIADATSSHIKQPPQWMKPDADQTQSDWAQGYGYQMWRCRFGAVRADGKDGQFIIIIPDKDAVVTTTANIQNMQEEINLIWKHILPALN</sequence>
<evidence type="ECO:0000259" key="1">
    <source>
        <dbReference type="Pfam" id="PF00144"/>
    </source>
</evidence>
<feature type="domain" description="Beta-lactamase-related" evidence="1">
    <location>
        <begin position="82"/>
        <end position="354"/>
    </location>
</feature>
<dbReference type="PANTHER" id="PTHR43283:SF7">
    <property type="entry name" value="BETA-LACTAMASE-RELATED DOMAIN-CONTAINING PROTEIN"/>
    <property type="match status" value="1"/>
</dbReference>
<dbReference type="GO" id="GO:0016787">
    <property type="term" value="F:hydrolase activity"/>
    <property type="evidence" value="ECO:0007669"/>
    <property type="project" value="UniProtKB-KW"/>
</dbReference>
<dbReference type="InterPro" id="IPR001466">
    <property type="entry name" value="Beta-lactam-related"/>
</dbReference>
<protein>
    <submittedName>
        <fullName evidence="2">Class C beta-lactamase-related serine hydrolase</fullName>
    </submittedName>
</protein>
<name>A0A3E1YHH8_9BACT</name>
<evidence type="ECO:0000313" key="3">
    <source>
        <dbReference type="Proteomes" id="UP000260644"/>
    </source>
</evidence>
<proteinExistence type="predicted"/>
<dbReference type="EMBL" id="QPMM01000001">
    <property type="protein sequence ID" value="RFS26895.1"/>
    <property type="molecule type" value="Genomic_DNA"/>
</dbReference>
<keyword evidence="2" id="KW-0378">Hydrolase</keyword>
<organism evidence="2 3">
    <name type="scientific">Chitinophaga silvatica</name>
    <dbReference type="NCBI Taxonomy" id="2282649"/>
    <lineage>
        <taxon>Bacteria</taxon>
        <taxon>Pseudomonadati</taxon>
        <taxon>Bacteroidota</taxon>
        <taxon>Chitinophagia</taxon>
        <taxon>Chitinophagales</taxon>
        <taxon>Chitinophagaceae</taxon>
        <taxon>Chitinophaga</taxon>
    </lineage>
</organism>
<dbReference type="SUPFAM" id="SSF56601">
    <property type="entry name" value="beta-lactamase/transpeptidase-like"/>
    <property type="match status" value="1"/>
</dbReference>
<dbReference type="InterPro" id="IPR050789">
    <property type="entry name" value="Diverse_Enzym_Activities"/>
</dbReference>
<dbReference type="Gene3D" id="3.40.710.10">
    <property type="entry name" value="DD-peptidase/beta-lactamase superfamily"/>
    <property type="match status" value="1"/>
</dbReference>
<evidence type="ECO:0000313" key="2">
    <source>
        <dbReference type="EMBL" id="RFS26895.1"/>
    </source>
</evidence>
<dbReference type="Proteomes" id="UP000260644">
    <property type="component" value="Unassembled WGS sequence"/>
</dbReference>
<reference evidence="2 3" key="1">
    <citation type="submission" date="2018-07" db="EMBL/GenBank/DDBJ databases">
        <title>Chitinophaga K2CV101002-2 sp. nov., isolated from a monsoon evergreen broad-leaved forest soil.</title>
        <authorList>
            <person name="Lv Y."/>
        </authorList>
    </citation>
    <scope>NUCLEOTIDE SEQUENCE [LARGE SCALE GENOMIC DNA]</scope>
    <source>
        <strain evidence="2 3">GDMCC 1.1288</strain>
    </source>
</reference>
<dbReference type="AlphaFoldDB" id="A0A3E1YHH8"/>
<dbReference type="InterPro" id="IPR012338">
    <property type="entry name" value="Beta-lactam/transpept-like"/>
</dbReference>
<dbReference type="Pfam" id="PF00144">
    <property type="entry name" value="Beta-lactamase"/>
    <property type="match status" value="1"/>
</dbReference>
<comment type="caution">
    <text evidence="2">The sequence shown here is derived from an EMBL/GenBank/DDBJ whole genome shotgun (WGS) entry which is preliminary data.</text>
</comment>
<dbReference type="OrthoDB" id="1185352at2"/>
<keyword evidence="3" id="KW-1185">Reference proteome</keyword>
<dbReference type="PANTHER" id="PTHR43283">
    <property type="entry name" value="BETA-LACTAMASE-RELATED"/>
    <property type="match status" value="1"/>
</dbReference>